<gene>
    <name evidence="1" type="ORF">S12H4_22882</name>
</gene>
<protein>
    <submittedName>
        <fullName evidence="1">Uncharacterized protein</fullName>
    </submittedName>
</protein>
<organism evidence="1">
    <name type="scientific">marine sediment metagenome</name>
    <dbReference type="NCBI Taxonomy" id="412755"/>
    <lineage>
        <taxon>unclassified sequences</taxon>
        <taxon>metagenomes</taxon>
        <taxon>ecological metagenomes</taxon>
    </lineage>
</organism>
<reference evidence="1" key="1">
    <citation type="journal article" date="2014" name="Front. Microbiol.">
        <title>High frequency of phylogenetically diverse reductive dehalogenase-homologous genes in deep subseafloor sedimentary metagenomes.</title>
        <authorList>
            <person name="Kawai M."/>
            <person name="Futagami T."/>
            <person name="Toyoda A."/>
            <person name="Takaki Y."/>
            <person name="Nishi S."/>
            <person name="Hori S."/>
            <person name="Arai W."/>
            <person name="Tsubouchi T."/>
            <person name="Morono Y."/>
            <person name="Uchiyama I."/>
            <person name="Ito T."/>
            <person name="Fujiyama A."/>
            <person name="Inagaki F."/>
            <person name="Takami H."/>
        </authorList>
    </citation>
    <scope>NUCLEOTIDE SEQUENCE</scope>
    <source>
        <strain evidence="1">Expedition CK06-06</strain>
    </source>
</reference>
<comment type="caution">
    <text evidence="1">The sequence shown here is derived from an EMBL/GenBank/DDBJ whole genome shotgun (WGS) entry which is preliminary data.</text>
</comment>
<name>X1SK59_9ZZZZ</name>
<dbReference type="AlphaFoldDB" id="X1SK59"/>
<evidence type="ECO:0000313" key="1">
    <source>
        <dbReference type="EMBL" id="GAI79526.1"/>
    </source>
</evidence>
<accession>X1SK59</accession>
<dbReference type="EMBL" id="BARW01012024">
    <property type="protein sequence ID" value="GAI79526.1"/>
    <property type="molecule type" value="Genomic_DNA"/>
</dbReference>
<proteinExistence type="predicted"/>
<feature type="non-terminal residue" evidence="1">
    <location>
        <position position="1"/>
    </location>
</feature>
<sequence>ERIESDFLLVNNKRKFIDVSGVIPVANSHI</sequence>